<proteinExistence type="predicted"/>
<evidence type="ECO:0000256" key="9">
    <source>
        <dbReference type="SAM" id="MobiDB-lite"/>
    </source>
</evidence>
<keyword evidence="5 10" id="KW-0732">Signal</keyword>
<accession>A0ABS6S0E1</accession>
<evidence type="ECO:0000256" key="4">
    <source>
        <dbReference type="ARBA" id="ARBA00022723"/>
    </source>
</evidence>
<dbReference type="RefSeq" id="WP_218252950.1">
    <property type="nucleotide sequence ID" value="NZ_JABXWD010000238.1"/>
</dbReference>
<sequence>MMKVTKVLVLLLCVLFAFGTALAADKKSGLSDDEIGFRKTPLMDEDKTMPVEGKYKAALPGSSKTVDRSFENSPPLISHDATGIAPITMNMNECLNCHMPENAKGLKATAIPKSHFMDISEGKDLKGQLNGHNYNCTQCHVQPSKVTPLIDNRFKPAFRGKNDKHRSNLADKVNEGVELN</sequence>
<evidence type="ECO:0000256" key="6">
    <source>
        <dbReference type="ARBA" id="ARBA00022764"/>
    </source>
</evidence>
<keyword evidence="7" id="KW-0249">Electron transport</keyword>
<keyword evidence="4" id="KW-0479">Metal-binding</keyword>
<name>A0ABS6S0E1_9BACT</name>
<reference evidence="11 12" key="1">
    <citation type="journal article" date="2020" name="J Geophys Res Biogeosci">
        <title>Magnetotaxis as an Adaptation to Enable Bacterial Shuttling of Microbial Sulfur and Sulfur Cycling Across Aquatic Oxic#Anoxic Interfaces.</title>
        <authorList>
            <person name="Li J."/>
            <person name="Liu P."/>
            <person name="Wang J."/>
            <person name="Roberts A.P."/>
            <person name="Pan Y."/>
        </authorList>
    </citation>
    <scope>NUCLEOTIDE SEQUENCE [LARGE SCALE GENOMIC DNA]</scope>
    <source>
        <strain evidence="11 12">MYR-1_YQ</strain>
    </source>
</reference>
<comment type="caution">
    <text evidence="11">The sequence shown here is derived from an EMBL/GenBank/DDBJ whole genome shotgun (WGS) entry which is preliminary data.</text>
</comment>
<keyword evidence="2" id="KW-0813">Transport</keyword>
<evidence type="ECO:0000313" key="11">
    <source>
        <dbReference type="EMBL" id="MBV6342331.1"/>
    </source>
</evidence>
<evidence type="ECO:0000256" key="5">
    <source>
        <dbReference type="ARBA" id="ARBA00022729"/>
    </source>
</evidence>
<dbReference type="PANTHER" id="PTHR38604:SF1">
    <property type="entry name" value="PERIPLASMIC NITRATE REDUCTASE, ELECTRON TRANSFER SUBUNIT"/>
    <property type="match status" value="1"/>
</dbReference>
<evidence type="ECO:0000256" key="7">
    <source>
        <dbReference type="ARBA" id="ARBA00022982"/>
    </source>
</evidence>
<keyword evidence="8" id="KW-0408">Iron</keyword>
<feature type="chain" id="PRO_5046660970" evidence="10">
    <location>
        <begin position="24"/>
        <end position="180"/>
    </location>
</feature>
<evidence type="ECO:0000256" key="2">
    <source>
        <dbReference type="ARBA" id="ARBA00022448"/>
    </source>
</evidence>
<keyword evidence="3" id="KW-0349">Heme</keyword>
<feature type="signal peptide" evidence="10">
    <location>
        <begin position="1"/>
        <end position="23"/>
    </location>
</feature>
<dbReference type="PANTHER" id="PTHR38604">
    <property type="entry name" value="PERIPLASMIC NITRATE REDUCTASE, ELECTRON TRANSFER SUBUNIT"/>
    <property type="match status" value="1"/>
</dbReference>
<keyword evidence="12" id="KW-1185">Reference proteome</keyword>
<evidence type="ECO:0000256" key="3">
    <source>
        <dbReference type="ARBA" id="ARBA00022617"/>
    </source>
</evidence>
<evidence type="ECO:0000313" key="12">
    <source>
        <dbReference type="Proteomes" id="UP001196980"/>
    </source>
</evidence>
<dbReference type="Pfam" id="PF03892">
    <property type="entry name" value="NapB"/>
    <property type="match status" value="1"/>
</dbReference>
<dbReference type="PIRSF" id="PIRSF006105">
    <property type="entry name" value="NapB"/>
    <property type="match status" value="1"/>
</dbReference>
<feature type="compositionally biased region" description="Basic and acidic residues" evidence="9">
    <location>
        <begin position="165"/>
        <end position="180"/>
    </location>
</feature>
<evidence type="ECO:0000256" key="10">
    <source>
        <dbReference type="SAM" id="SignalP"/>
    </source>
</evidence>
<dbReference type="EMBL" id="JABXWD010000238">
    <property type="protein sequence ID" value="MBV6342331.1"/>
    <property type="molecule type" value="Genomic_DNA"/>
</dbReference>
<evidence type="ECO:0000256" key="1">
    <source>
        <dbReference type="ARBA" id="ARBA00004196"/>
    </source>
</evidence>
<comment type="subcellular location">
    <subcellularLocation>
        <location evidence="1">Cell envelope</location>
    </subcellularLocation>
</comment>
<protein>
    <submittedName>
        <fullName evidence="11">Nitrate reductase cytochrome c-type subunit</fullName>
    </submittedName>
</protein>
<gene>
    <name evidence="11" type="ORF">HWQ67_12115</name>
</gene>
<evidence type="ECO:0000256" key="8">
    <source>
        <dbReference type="ARBA" id="ARBA00023004"/>
    </source>
</evidence>
<dbReference type="InterPro" id="IPR005591">
    <property type="entry name" value="NapB"/>
</dbReference>
<organism evidence="11 12">
    <name type="scientific">Candidatus Magnetobacterium casense</name>
    <dbReference type="NCBI Taxonomy" id="1455061"/>
    <lineage>
        <taxon>Bacteria</taxon>
        <taxon>Pseudomonadati</taxon>
        <taxon>Nitrospirota</taxon>
        <taxon>Thermodesulfovibrionia</taxon>
        <taxon>Thermodesulfovibrionales</taxon>
        <taxon>Candidatus Magnetobacteriaceae</taxon>
        <taxon>Candidatus Magnetobacterium</taxon>
    </lineage>
</organism>
<feature type="region of interest" description="Disordered" evidence="9">
    <location>
        <begin position="158"/>
        <end position="180"/>
    </location>
</feature>
<dbReference type="Proteomes" id="UP001196980">
    <property type="component" value="Unassembled WGS sequence"/>
</dbReference>
<keyword evidence="6" id="KW-0574">Periplasm</keyword>